<dbReference type="RefSeq" id="WP_213349808.1">
    <property type="nucleotide sequence ID" value="NZ_JAEDAM010000082.1"/>
</dbReference>
<dbReference type="Proteomes" id="UP000680365">
    <property type="component" value="Unassembled WGS sequence"/>
</dbReference>
<proteinExistence type="predicted"/>
<keyword evidence="1" id="KW-1133">Transmembrane helix</keyword>
<organism evidence="2 3">
    <name type="scientific">Candidatus Vampirococcus lugosii</name>
    <dbReference type="NCBI Taxonomy" id="2789015"/>
    <lineage>
        <taxon>Bacteria</taxon>
        <taxon>Candidatus Absconditibacteriota</taxon>
        <taxon>Vampirococcus</taxon>
    </lineage>
</organism>
<gene>
    <name evidence="2" type="ORF">VAMP_372n1</name>
</gene>
<dbReference type="EMBL" id="JAEDAM010000082">
    <property type="protein sequence ID" value="MBS8122376.1"/>
    <property type="molecule type" value="Genomic_DNA"/>
</dbReference>
<comment type="caution">
    <text evidence="2">The sequence shown here is derived from an EMBL/GenBank/DDBJ whole genome shotgun (WGS) entry which is preliminary data.</text>
</comment>
<sequence>STVIFRDGKVNYMVDNDLEGNEKINIFSEFIEGELEDGDKILTVACKVSDIVEKSELQELLNDTENSIENNFKEFDELVRSRISNNNISFISFFRLEFDSIIKDDSTENKFGYDYKKIYKMKDFFVDNKFPISIVLGIVLVIYLLFAVLSTLIEGDKENIVNTPEGQVVIDFTVEDLTKDIDLFRRIPADSDQKMEKYKEIEKKLDLLEQTGRFSQNIKQLKTVLNSEYLKGFNIVSISGVSSDYVYSFTEDELEVLGELNSIVYNNGLNISGNKGALLKAINNDVRGTSINYDIPVDINGCTLNLLKDGMYCFSSQGEIFNVINSGIETVSASSEFESNITGIGTYGSSNFYTIFNDEERFANGQFIAKYSNTPGSQISFGRPTYYDINKDFFENNKNLFSNGFTNISIDGSFLTWSVGANKLVQFHRGSAGNELNARTVPISGGPDVISDYGKDVDVLSYPGSNLLYTLDRDNNIFTVYRSAPYKTNTAYIMDYTLQYFFSLKFDSSEKIISAYVDDGEAPVLYLLTNKGVARYNIYNIGEGFDS</sequence>
<keyword evidence="1" id="KW-0472">Membrane</keyword>
<feature type="transmembrane region" description="Helical" evidence="1">
    <location>
        <begin position="130"/>
        <end position="153"/>
    </location>
</feature>
<keyword evidence="3" id="KW-1185">Reference proteome</keyword>
<evidence type="ECO:0000313" key="2">
    <source>
        <dbReference type="EMBL" id="MBS8122376.1"/>
    </source>
</evidence>
<evidence type="ECO:0008006" key="4">
    <source>
        <dbReference type="Google" id="ProtNLM"/>
    </source>
</evidence>
<name>A0ABS5QP71_9BACT</name>
<evidence type="ECO:0000256" key="1">
    <source>
        <dbReference type="SAM" id="Phobius"/>
    </source>
</evidence>
<keyword evidence="1" id="KW-0812">Transmembrane</keyword>
<reference evidence="2 3" key="1">
    <citation type="journal article" date="2021" name="Nat. Commun.">
        <title>Reductive evolution and unique predatory mode in the CPR bacterium Vampirococcus lugosii.</title>
        <authorList>
            <person name="Moreira D."/>
            <person name="Zivanovic Y."/>
            <person name="Lopez-Archilla A.I."/>
            <person name="Iniesto M."/>
            <person name="Lopez-Garcia P."/>
        </authorList>
    </citation>
    <scope>NUCLEOTIDE SEQUENCE [LARGE SCALE GENOMIC DNA]</scope>
    <source>
        <strain evidence="2">Chiprana</strain>
    </source>
</reference>
<evidence type="ECO:0000313" key="3">
    <source>
        <dbReference type="Proteomes" id="UP000680365"/>
    </source>
</evidence>
<feature type="non-terminal residue" evidence="2">
    <location>
        <position position="1"/>
    </location>
</feature>
<protein>
    <recommendedName>
        <fullName evidence="4">SAP domain-containing protein</fullName>
    </recommendedName>
</protein>
<accession>A0ABS5QP71</accession>